<evidence type="ECO:0000313" key="2">
    <source>
        <dbReference type="Proteomes" id="UP000299102"/>
    </source>
</evidence>
<dbReference type="AlphaFoldDB" id="A0A4C1YS94"/>
<proteinExistence type="predicted"/>
<protein>
    <submittedName>
        <fullName evidence="1">Uncharacterized protein</fullName>
    </submittedName>
</protein>
<name>A0A4C1YS94_EUMVA</name>
<sequence length="69" mass="7204">MDAGNRSYGFPGSLTHLFARSTQAAAYLQRIGLSSVATTPSGDLNMQIRRPPRAAAGEVGQTTAAAVLR</sequence>
<dbReference type="Proteomes" id="UP000299102">
    <property type="component" value="Unassembled WGS sequence"/>
</dbReference>
<accession>A0A4C1YS94</accession>
<keyword evidence="2" id="KW-1185">Reference proteome</keyword>
<comment type="caution">
    <text evidence="1">The sequence shown here is derived from an EMBL/GenBank/DDBJ whole genome shotgun (WGS) entry which is preliminary data.</text>
</comment>
<evidence type="ECO:0000313" key="1">
    <source>
        <dbReference type="EMBL" id="GBP77704.1"/>
    </source>
</evidence>
<gene>
    <name evidence="1" type="ORF">EVAR_62039_1</name>
</gene>
<organism evidence="1 2">
    <name type="scientific">Eumeta variegata</name>
    <name type="common">Bagworm moth</name>
    <name type="synonym">Eumeta japonica</name>
    <dbReference type="NCBI Taxonomy" id="151549"/>
    <lineage>
        <taxon>Eukaryota</taxon>
        <taxon>Metazoa</taxon>
        <taxon>Ecdysozoa</taxon>
        <taxon>Arthropoda</taxon>
        <taxon>Hexapoda</taxon>
        <taxon>Insecta</taxon>
        <taxon>Pterygota</taxon>
        <taxon>Neoptera</taxon>
        <taxon>Endopterygota</taxon>
        <taxon>Lepidoptera</taxon>
        <taxon>Glossata</taxon>
        <taxon>Ditrysia</taxon>
        <taxon>Tineoidea</taxon>
        <taxon>Psychidae</taxon>
        <taxon>Oiketicinae</taxon>
        <taxon>Eumeta</taxon>
    </lineage>
</organism>
<dbReference type="EMBL" id="BGZK01001343">
    <property type="protein sequence ID" value="GBP77704.1"/>
    <property type="molecule type" value="Genomic_DNA"/>
</dbReference>
<reference evidence="1 2" key="1">
    <citation type="journal article" date="2019" name="Commun. Biol.">
        <title>The bagworm genome reveals a unique fibroin gene that provides high tensile strength.</title>
        <authorList>
            <person name="Kono N."/>
            <person name="Nakamura H."/>
            <person name="Ohtoshi R."/>
            <person name="Tomita M."/>
            <person name="Numata K."/>
            <person name="Arakawa K."/>
        </authorList>
    </citation>
    <scope>NUCLEOTIDE SEQUENCE [LARGE SCALE GENOMIC DNA]</scope>
</reference>